<accession>A0A1I6RY01</accession>
<dbReference type="SUPFAM" id="SSF53474">
    <property type="entry name" value="alpha/beta-Hydrolases"/>
    <property type="match status" value="1"/>
</dbReference>
<dbReference type="InterPro" id="IPR000801">
    <property type="entry name" value="Esterase-like"/>
</dbReference>
<dbReference type="PANTHER" id="PTHR48098">
    <property type="entry name" value="ENTEROCHELIN ESTERASE-RELATED"/>
    <property type="match status" value="1"/>
</dbReference>
<dbReference type="AlphaFoldDB" id="A0A1I6RY01"/>
<dbReference type="InterPro" id="IPR029058">
    <property type="entry name" value="AB_hydrolase_fold"/>
</dbReference>
<reference evidence="3" key="1">
    <citation type="submission" date="2016-10" db="EMBL/GenBank/DDBJ databases">
        <authorList>
            <person name="Varghese N."/>
            <person name="Submissions S."/>
        </authorList>
    </citation>
    <scope>NUCLEOTIDE SEQUENCE [LARGE SCALE GENOMIC DNA]</scope>
    <source>
        <strain evidence="3">DSM 24450</strain>
    </source>
</reference>
<keyword evidence="1" id="KW-0732">Signal</keyword>
<feature type="signal peptide" evidence="1">
    <location>
        <begin position="1"/>
        <end position="24"/>
    </location>
</feature>
<protein>
    <submittedName>
        <fullName evidence="2">Uncharacterized protein</fullName>
    </submittedName>
</protein>
<dbReference type="STRING" id="593133.SAMN04488006_2639"/>
<dbReference type="InterPro" id="IPR050583">
    <property type="entry name" value="Mycobacterial_A85_antigen"/>
</dbReference>
<keyword evidence="3" id="KW-1185">Reference proteome</keyword>
<dbReference type="InterPro" id="IPR011990">
    <property type="entry name" value="TPR-like_helical_dom_sf"/>
</dbReference>
<dbReference type="Gene3D" id="3.40.50.1820">
    <property type="entry name" value="alpha/beta hydrolase"/>
    <property type="match status" value="1"/>
</dbReference>
<dbReference type="Gene3D" id="1.25.40.10">
    <property type="entry name" value="Tetratricopeptide repeat domain"/>
    <property type="match status" value="1"/>
</dbReference>
<dbReference type="SUPFAM" id="SSF48452">
    <property type="entry name" value="TPR-like"/>
    <property type="match status" value="1"/>
</dbReference>
<dbReference type="EMBL" id="FOZP01000007">
    <property type="protein sequence ID" value="SFS69574.1"/>
    <property type="molecule type" value="Genomic_DNA"/>
</dbReference>
<feature type="chain" id="PRO_5011448123" evidence="1">
    <location>
        <begin position="25"/>
        <end position="406"/>
    </location>
</feature>
<dbReference type="Pfam" id="PF00756">
    <property type="entry name" value="Esterase"/>
    <property type="match status" value="1"/>
</dbReference>
<sequence>MNYKKKQISLSILFLILCQLSINAQIADKIKLTKDNELLGLGTYLTIESEILPEDRPIIISLPNGYEESEAHYPVLYLLDGLGNIKHVVGTIELLTESGIIPPMIIVGIESIDRARDLTPSNAGENVYGGSGNAVIPQSGGAPKFLRFLQNELIPYVESNYRTHPYRILEGHSFGGLFSVYAFMEKPELFDALIVQSPALWWNNEEMTKKATEFFNSHPDLNKSIYFGIGGGDGWGMRNELIRYTNVIKNVGSKNLHWKHEEVGNEGHDDARLILNYHGLKFIFSDLKPTKEFQENYSNETFLKGEKELINKYGISARRPVGDYFDLAMKLIDDENPIGAIIVFKRAYEAYPKYVGILTNLAQLYEKTGQINKAIDTYVLGIKMSKKYKLGYEDGFQNEIEKLKKM</sequence>
<dbReference type="PANTHER" id="PTHR48098:SF6">
    <property type="entry name" value="FERRI-BACILLIBACTIN ESTERASE BESA"/>
    <property type="match status" value="1"/>
</dbReference>
<evidence type="ECO:0000256" key="1">
    <source>
        <dbReference type="SAM" id="SignalP"/>
    </source>
</evidence>
<evidence type="ECO:0000313" key="3">
    <source>
        <dbReference type="Proteomes" id="UP000199312"/>
    </source>
</evidence>
<name>A0A1I6RY01_9FLAO</name>
<dbReference type="RefSeq" id="WP_090227871.1">
    <property type="nucleotide sequence ID" value="NZ_FOZP01000007.1"/>
</dbReference>
<organism evidence="2 3">
    <name type="scientific">Lutibacter maritimus</name>
    <dbReference type="NCBI Taxonomy" id="593133"/>
    <lineage>
        <taxon>Bacteria</taxon>
        <taxon>Pseudomonadati</taxon>
        <taxon>Bacteroidota</taxon>
        <taxon>Flavobacteriia</taxon>
        <taxon>Flavobacteriales</taxon>
        <taxon>Flavobacteriaceae</taxon>
        <taxon>Lutibacter</taxon>
    </lineage>
</organism>
<dbReference type="Proteomes" id="UP000199312">
    <property type="component" value="Unassembled WGS sequence"/>
</dbReference>
<dbReference type="Pfam" id="PF13431">
    <property type="entry name" value="TPR_17"/>
    <property type="match status" value="1"/>
</dbReference>
<proteinExistence type="predicted"/>
<evidence type="ECO:0000313" key="2">
    <source>
        <dbReference type="EMBL" id="SFS69574.1"/>
    </source>
</evidence>
<dbReference type="OrthoDB" id="9784036at2"/>
<gene>
    <name evidence="2" type="ORF">SAMN04488006_2639</name>
</gene>